<dbReference type="Pfam" id="PF13853">
    <property type="entry name" value="7tm_4"/>
    <property type="match status" value="1"/>
</dbReference>
<keyword evidence="8" id="KW-0675">Receptor</keyword>
<sequence length="254" mass="29132">MENYTSNLEFHILPFFVNSDDKLLIFSIVFFFLIYLVGILVNITIIILICLDRHLHTPMYVFLCNLSVVDMCFTSVTIPKKLTNKICIVFMMVAWISACVNSAFMVNAIIKFLLCSSTTIHQFFCDAKALFNISCAGRDMFYLVVYVDYFVFGVCPVVCHLMSYMRIFKVILHINSKDGRRKALSTCSSHLTVMVIYYGSGASVYMTPPSEHSNILEEIFTVFYTTMTPLLNPLIYTLRNNEVKSSLLKLVTYF</sequence>
<evidence type="ECO:0000256" key="8">
    <source>
        <dbReference type="ARBA" id="ARBA00023170"/>
    </source>
</evidence>
<dbReference type="EMBL" id="DYDO01000135">
    <property type="protein sequence ID" value="DBA13639.1"/>
    <property type="molecule type" value="Genomic_DNA"/>
</dbReference>
<keyword evidence="2" id="KW-1003">Cell membrane</keyword>
<accession>A0AAV2ZII3</accession>
<proteinExistence type="predicted"/>
<dbReference type="Gene3D" id="1.20.1070.10">
    <property type="entry name" value="Rhodopsin 7-helix transmembrane proteins"/>
    <property type="match status" value="2"/>
</dbReference>
<protein>
    <recommendedName>
        <fullName evidence="11">G-protein coupled receptors family 1 profile domain-containing protein</fullName>
    </recommendedName>
</protein>
<evidence type="ECO:0000256" key="4">
    <source>
        <dbReference type="ARBA" id="ARBA00022725"/>
    </source>
</evidence>
<dbReference type="PRINTS" id="PR00245">
    <property type="entry name" value="OLFACTORYR"/>
</dbReference>
<keyword evidence="13" id="KW-1185">Reference proteome</keyword>
<gene>
    <name evidence="12" type="ORF">GDO54_018428</name>
</gene>
<organism evidence="12 13">
    <name type="scientific">Pyxicephalus adspersus</name>
    <name type="common">African bullfrog</name>
    <dbReference type="NCBI Taxonomy" id="30357"/>
    <lineage>
        <taxon>Eukaryota</taxon>
        <taxon>Metazoa</taxon>
        <taxon>Chordata</taxon>
        <taxon>Craniata</taxon>
        <taxon>Vertebrata</taxon>
        <taxon>Euteleostomi</taxon>
        <taxon>Amphibia</taxon>
        <taxon>Batrachia</taxon>
        <taxon>Anura</taxon>
        <taxon>Neobatrachia</taxon>
        <taxon>Ranoidea</taxon>
        <taxon>Pyxicephalidae</taxon>
        <taxon>Pyxicephalinae</taxon>
        <taxon>Pyxicephalus</taxon>
    </lineage>
</organism>
<evidence type="ECO:0000256" key="9">
    <source>
        <dbReference type="ARBA" id="ARBA00023224"/>
    </source>
</evidence>
<feature type="transmembrane region" description="Helical" evidence="10">
    <location>
        <begin position="23"/>
        <end position="51"/>
    </location>
</feature>
<reference evidence="12" key="1">
    <citation type="thesis" date="2020" institute="ProQuest LLC" country="789 East Eisenhower Parkway, Ann Arbor, MI, USA">
        <title>Comparative Genomics and Chromosome Evolution.</title>
        <authorList>
            <person name="Mudd A.B."/>
        </authorList>
    </citation>
    <scope>NUCLEOTIDE SEQUENCE</scope>
    <source>
        <strain evidence="12">1538</strain>
        <tissue evidence="12">Blood</tissue>
    </source>
</reference>
<evidence type="ECO:0000256" key="1">
    <source>
        <dbReference type="ARBA" id="ARBA00004651"/>
    </source>
</evidence>
<dbReference type="PROSITE" id="PS50262">
    <property type="entry name" value="G_PROTEIN_RECEP_F1_2"/>
    <property type="match status" value="1"/>
</dbReference>
<evidence type="ECO:0000256" key="3">
    <source>
        <dbReference type="ARBA" id="ARBA00022692"/>
    </source>
</evidence>
<keyword evidence="5 10" id="KW-1133">Transmembrane helix</keyword>
<evidence type="ECO:0000259" key="11">
    <source>
        <dbReference type="PROSITE" id="PS50262"/>
    </source>
</evidence>
<evidence type="ECO:0000313" key="12">
    <source>
        <dbReference type="EMBL" id="DBA13639.1"/>
    </source>
</evidence>
<feature type="transmembrane region" description="Helical" evidence="10">
    <location>
        <begin position="86"/>
        <end position="110"/>
    </location>
</feature>
<dbReference type="Proteomes" id="UP001181693">
    <property type="component" value="Unassembled WGS sequence"/>
</dbReference>
<evidence type="ECO:0000256" key="2">
    <source>
        <dbReference type="ARBA" id="ARBA00022475"/>
    </source>
</evidence>
<dbReference type="InterPro" id="IPR000725">
    <property type="entry name" value="Olfact_rcpt"/>
</dbReference>
<dbReference type="PRINTS" id="PR00237">
    <property type="entry name" value="GPCRRHODOPSN"/>
</dbReference>
<feature type="transmembrane region" description="Helical" evidence="10">
    <location>
        <begin position="140"/>
        <end position="162"/>
    </location>
</feature>
<evidence type="ECO:0000256" key="6">
    <source>
        <dbReference type="ARBA" id="ARBA00023040"/>
    </source>
</evidence>
<keyword evidence="4" id="KW-0552">Olfaction</keyword>
<dbReference type="InterPro" id="IPR017452">
    <property type="entry name" value="GPCR_Rhodpsn_7TM"/>
</dbReference>
<name>A0AAV2ZII3_PYXAD</name>
<dbReference type="AlphaFoldDB" id="A0AAV2ZII3"/>
<evidence type="ECO:0000256" key="10">
    <source>
        <dbReference type="SAM" id="Phobius"/>
    </source>
</evidence>
<comment type="subcellular location">
    <subcellularLocation>
        <location evidence="1">Cell membrane</location>
        <topology evidence="1">Multi-pass membrane protein</topology>
    </subcellularLocation>
</comment>
<evidence type="ECO:0000256" key="5">
    <source>
        <dbReference type="ARBA" id="ARBA00022989"/>
    </source>
</evidence>
<dbReference type="GO" id="GO:0004984">
    <property type="term" value="F:olfactory receptor activity"/>
    <property type="evidence" value="ECO:0007669"/>
    <property type="project" value="InterPro"/>
</dbReference>
<dbReference type="GO" id="GO:0005886">
    <property type="term" value="C:plasma membrane"/>
    <property type="evidence" value="ECO:0007669"/>
    <property type="project" value="UniProtKB-SubCell"/>
</dbReference>
<keyword evidence="9" id="KW-0807">Transducer</keyword>
<evidence type="ECO:0000256" key="7">
    <source>
        <dbReference type="ARBA" id="ARBA00023136"/>
    </source>
</evidence>
<keyword evidence="7 10" id="KW-0472">Membrane</keyword>
<dbReference type="SUPFAM" id="SSF81321">
    <property type="entry name" value="Family A G protein-coupled receptor-like"/>
    <property type="match status" value="1"/>
</dbReference>
<feature type="domain" description="G-protein coupled receptors family 1 profile" evidence="11">
    <location>
        <begin position="30"/>
        <end position="236"/>
    </location>
</feature>
<keyword evidence="6" id="KW-0297">G-protein coupled receptor</keyword>
<comment type="caution">
    <text evidence="12">The sequence shown here is derived from an EMBL/GenBank/DDBJ whole genome shotgun (WGS) entry which is preliminary data.</text>
</comment>
<dbReference type="PANTHER" id="PTHR26452">
    <property type="entry name" value="OLFACTORY RECEPTOR"/>
    <property type="match status" value="1"/>
</dbReference>
<dbReference type="GO" id="GO:0004930">
    <property type="term" value="F:G protein-coupled receptor activity"/>
    <property type="evidence" value="ECO:0007669"/>
    <property type="project" value="UniProtKB-KW"/>
</dbReference>
<dbReference type="InterPro" id="IPR000276">
    <property type="entry name" value="GPCR_Rhodpsn"/>
</dbReference>
<evidence type="ECO:0000313" key="13">
    <source>
        <dbReference type="Proteomes" id="UP001181693"/>
    </source>
</evidence>
<keyword evidence="3 10" id="KW-0812">Transmembrane</keyword>
<keyword evidence="4" id="KW-0716">Sensory transduction</keyword>
<dbReference type="InterPro" id="IPR050516">
    <property type="entry name" value="Olfactory_GPCR"/>
</dbReference>